<sequence>MSDQGTEGLLSPYLRKKRIQAAAPHLKGRVLDFGCGSGALATLIEPDKYLGYEIDSDSIQQAQILYPKHCFTSELPESSNKFDTIVSLAVIEHISDPIEFLRILAAYLNETASSSQIVVTTPHPLFDWVHYLGAKIGLFSKSANEEHEDLLNRSKLEFVGKQARLMLISYRRFLFGANQIAIYTKGSK</sequence>
<dbReference type="Proteomes" id="UP000504714">
    <property type="component" value="Unassembled WGS sequence"/>
</dbReference>
<dbReference type="CDD" id="cd02440">
    <property type="entry name" value="AdoMet_MTases"/>
    <property type="match status" value="1"/>
</dbReference>
<protein>
    <submittedName>
        <fullName evidence="1">Methyltransferase type 11</fullName>
    </submittedName>
</protein>
<dbReference type="AlphaFoldDB" id="A0A6L2ZMQ2"/>
<keyword evidence="1" id="KW-0808">Transferase</keyword>
<evidence type="ECO:0000313" key="1">
    <source>
        <dbReference type="EMBL" id="GFN45660.1"/>
    </source>
</evidence>
<name>A0A6L2ZMQ2_9ENTR</name>
<dbReference type="Gene3D" id="3.40.50.150">
    <property type="entry name" value="Vaccinia Virus protein VP39"/>
    <property type="match status" value="1"/>
</dbReference>
<dbReference type="GO" id="GO:0032259">
    <property type="term" value="P:methylation"/>
    <property type="evidence" value="ECO:0007669"/>
    <property type="project" value="UniProtKB-KW"/>
</dbReference>
<gene>
    <name evidence="1" type="ORF">RINTU1_09160</name>
</gene>
<dbReference type="EMBL" id="BLXO01000001">
    <property type="protein sequence ID" value="GFN45660.1"/>
    <property type="molecule type" value="Genomic_DNA"/>
</dbReference>
<dbReference type="RefSeq" id="WP_176487430.1">
    <property type="nucleotide sequence ID" value="NZ_BLXO01000001.1"/>
</dbReference>
<organism evidence="1 2">
    <name type="scientific">Candidatus Regiella insecticola</name>
    <dbReference type="NCBI Taxonomy" id="138073"/>
    <lineage>
        <taxon>Bacteria</taxon>
        <taxon>Pseudomonadati</taxon>
        <taxon>Pseudomonadota</taxon>
        <taxon>Gammaproteobacteria</taxon>
        <taxon>Enterobacterales</taxon>
        <taxon>Enterobacteriaceae</taxon>
        <taxon>aphid secondary symbionts</taxon>
        <taxon>Candidatus Regiella</taxon>
    </lineage>
</organism>
<dbReference type="Pfam" id="PF13489">
    <property type="entry name" value="Methyltransf_23"/>
    <property type="match status" value="1"/>
</dbReference>
<evidence type="ECO:0000313" key="2">
    <source>
        <dbReference type="Proteomes" id="UP000504714"/>
    </source>
</evidence>
<keyword evidence="1" id="KW-0489">Methyltransferase</keyword>
<dbReference type="SUPFAM" id="SSF53335">
    <property type="entry name" value="S-adenosyl-L-methionine-dependent methyltransferases"/>
    <property type="match status" value="1"/>
</dbReference>
<reference evidence="1 2" key="1">
    <citation type="submission" date="2020-06" db="EMBL/GenBank/DDBJ databases">
        <title>The genome sequence of Candidatus Regiella insecticola strain Tut.</title>
        <authorList>
            <person name="Nikoh N."/>
            <person name="Tsuchida T."/>
            <person name="Koga R."/>
            <person name="Oshima K."/>
            <person name="Hattori M."/>
            <person name="Fukatsu T."/>
        </authorList>
    </citation>
    <scope>NUCLEOTIDE SEQUENCE [LARGE SCALE GENOMIC DNA]</scope>
    <source>
        <strain evidence="1 2">Tut</strain>
    </source>
</reference>
<accession>A0A6L2ZMQ2</accession>
<proteinExistence type="predicted"/>
<dbReference type="GO" id="GO:0008168">
    <property type="term" value="F:methyltransferase activity"/>
    <property type="evidence" value="ECO:0007669"/>
    <property type="project" value="UniProtKB-KW"/>
</dbReference>
<dbReference type="InterPro" id="IPR029063">
    <property type="entry name" value="SAM-dependent_MTases_sf"/>
</dbReference>
<comment type="caution">
    <text evidence="1">The sequence shown here is derived from an EMBL/GenBank/DDBJ whole genome shotgun (WGS) entry which is preliminary data.</text>
</comment>